<evidence type="ECO:0000313" key="2">
    <source>
        <dbReference type="EMBL" id="QEW25270.1"/>
    </source>
</evidence>
<dbReference type="AlphaFoldDB" id="A0A5P3A9M0"/>
<keyword evidence="1" id="KW-0732">Signal</keyword>
<accession>A0A5P3A9M0</accession>
<gene>
    <name evidence="2" type="ORF">RIdsm_01056</name>
</gene>
<protein>
    <recommendedName>
        <fullName evidence="4">Tat pathway signal sequence domain protein</fullName>
    </recommendedName>
</protein>
<feature type="signal peptide" evidence="1">
    <location>
        <begin position="1"/>
        <end position="25"/>
    </location>
</feature>
<organism evidence="2 3">
    <name type="scientific">Roseovarius indicus</name>
    <dbReference type="NCBI Taxonomy" id="540747"/>
    <lineage>
        <taxon>Bacteria</taxon>
        <taxon>Pseudomonadati</taxon>
        <taxon>Pseudomonadota</taxon>
        <taxon>Alphaproteobacteria</taxon>
        <taxon>Rhodobacterales</taxon>
        <taxon>Roseobacteraceae</taxon>
        <taxon>Roseovarius</taxon>
    </lineage>
</organism>
<dbReference type="KEGG" id="rid:RIdsm_01056"/>
<dbReference type="OrthoDB" id="7707524at2"/>
<feature type="chain" id="PRO_5025024318" description="Tat pathway signal sequence domain protein" evidence="1">
    <location>
        <begin position="26"/>
        <end position="147"/>
    </location>
</feature>
<evidence type="ECO:0000313" key="3">
    <source>
        <dbReference type="Proteomes" id="UP000325785"/>
    </source>
</evidence>
<name>A0A5P3A9M0_9RHOB</name>
<dbReference type="EMBL" id="CP031598">
    <property type="protein sequence ID" value="QEW25270.1"/>
    <property type="molecule type" value="Genomic_DNA"/>
</dbReference>
<proteinExistence type="predicted"/>
<dbReference type="RefSeq" id="WP_057820075.1">
    <property type="nucleotide sequence ID" value="NZ_FOMY01000006.1"/>
</dbReference>
<reference evidence="2 3" key="1">
    <citation type="submission" date="2018-08" db="EMBL/GenBank/DDBJ databases">
        <title>Genetic Globetrotter - A new plasmid hitch-hiking vast phylogenetic and geographic distances.</title>
        <authorList>
            <person name="Vollmers J."/>
            <person name="Petersen J."/>
        </authorList>
    </citation>
    <scope>NUCLEOTIDE SEQUENCE [LARGE SCALE GENOMIC DNA]</scope>
    <source>
        <strain evidence="2 3">DSM 26383</strain>
    </source>
</reference>
<evidence type="ECO:0008006" key="4">
    <source>
        <dbReference type="Google" id="ProtNLM"/>
    </source>
</evidence>
<evidence type="ECO:0000256" key="1">
    <source>
        <dbReference type="SAM" id="SignalP"/>
    </source>
</evidence>
<dbReference type="Proteomes" id="UP000325785">
    <property type="component" value="Chromosome"/>
</dbReference>
<sequence precursor="true">MRLIRNTSAACAASLIAAFGGIAQAQEVQEARKAVSIELNAIKPTDGGCTLTFLAQNGHDSAIDKVVYETVLFDTSGQVDRLTLFDFGTLPAGRPRVRQFTVSGITCEGLGQILINGAHTCDAASLDDNACEAGLILETRTEIEVIG</sequence>